<dbReference type="InterPro" id="IPR017853">
    <property type="entry name" value="GH"/>
</dbReference>
<dbReference type="InterPro" id="IPR008811">
    <property type="entry name" value="Glycosyl_hydrolases_36"/>
</dbReference>
<comment type="caution">
    <text evidence="2">The sequence shown here is derived from an EMBL/GenBank/DDBJ whole genome shotgun (WGS) entry which is preliminary data.</text>
</comment>
<protein>
    <recommendedName>
        <fullName evidence="4">Raffinose synthase</fullName>
    </recommendedName>
</protein>
<organism evidence="2 3">
    <name type="scientific">Pullulanibacillus pueri</name>
    <dbReference type="NCBI Taxonomy" id="1437324"/>
    <lineage>
        <taxon>Bacteria</taxon>
        <taxon>Bacillati</taxon>
        <taxon>Bacillota</taxon>
        <taxon>Bacilli</taxon>
        <taxon>Bacillales</taxon>
        <taxon>Sporolactobacillaceae</taxon>
        <taxon>Pullulanibacillus</taxon>
    </lineage>
</organism>
<evidence type="ECO:0000313" key="2">
    <source>
        <dbReference type="EMBL" id="GGH84776.1"/>
    </source>
</evidence>
<dbReference type="Proteomes" id="UP000656813">
    <property type="component" value="Unassembled WGS sequence"/>
</dbReference>
<reference evidence="2" key="1">
    <citation type="journal article" date="2014" name="Int. J. Syst. Evol. Microbiol.">
        <title>Complete genome sequence of Corynebacterium casei LMG S-19264T (=DSM 44701T), isolated from a smear-ripened cheese.</title>
        <authorList>
            <consortium name="US DOE Joint Genome Institute (JGI-PGF)"/>
            <person name="Walter F."/>
            <person name="Albersmeier A."/>
            <person name="Kalinowski J."/>
            <person name="Ruckert C."/>
        </authorList>
    </citation>
    <scope>NUCLEOTIDE SEQUENCE</scope>
    <source>
        <strain evidence="2">CGMCC 1.12777</strain>
    </source>
</reference>
<dbReference type="Pfam" id="PF05691">
    <property type="entry name" value="Raffinose_syn"/>
    <property type="match status" value="2"/>
</dbReference>
<gene>
    <name evidence="2" type="ORF">GCM10007096_28640</name>
</gene>
<dbReference type="PANTHER" id="PTHR31268">
    <property type="match status" value="1"/>
</dbReference>
<dbReference type="InterPro" id="IPR013785">
    <property type="entry name" value="Aldolase_TIM"/>
</dbReference>
<accession>A0A8J2ZXP1</accession>
<keyword evidence="3" id="KW-1185">Reference proteome</keyword>
<reference evidence="2" key="2">
    <citation type="submission" date="2020-09" db="EMBL/GenBank/DDBJ databases">
        <authorList>
            <person name="Sun Q."/>
            <person name="Zhou Y."/>
        </authorList>
    </citation>
    <scope>NUCLEOTIDE SEQUENCE</scope>
    <source>
        <strain evidence="2">CGMCC 1.12777</strain>
    </source>
</reference>
<sequence>MTSLNQANSVHLMLAGEEILKAINLSVKLDNQETIHLDYSHVIESYEHDAYGEYSEFNHHFSDPNQKVALILRLKEYENITLGYVELTLSNERVQSRHHYLAPEESIIMNVRSLGHMKGLLANYQHKDWWTRPYFSKELSTLPERTQSLLWQTDSGYYYLLPVTDQEYTTRLVGADQGFDIRLSSYAGGYDRCETLAFALGKGKDPFALSESVVTSIIEHLGFPTLPRKRKRYPKTLDYLGWCSWDAFYHEVNEKGLLEKMDELKEKHLPVKWVMIDDGWLDVENDRLKSFEADKNKFPQGLSSVTQKLKDHYAVNSVGVWHTIAGYWGGIQPESELATKYHEALYQTNSHKLVPHPNADKGFKFWNHWHTLLKQQGIDFIKVDSQSAINNFFMFEKPIGQVASGIHTALEASAGLHFDQCMINCMGMASENIWHRPISSLSRNSDDFVPGEEISFKEHALQNVYNSYYHGQFYWGDWDMFWSKHEEAVQNAVLRAVSGGPVYFSDKVGDTDPSVIRPLIYKNGQILRADQPGLPTEDCLFVNPNEEKVPLKVWNTINNAGIMAAFNIHLENEPVQGTLCPSDLPTLQGEKYVVYDYFSGQVQVISADEKIAFTLEKEGVALYILLPLAEEVIPIGNVDKFLSPGTVNQCYSLADRTIVELKEGGTFKFYYEGIVEQVLINSEPVNVTLAEEHLFVVDCTHSEEAVAIEIITG</sequence>
<evidence type="ECO:0000256" key="1">
    <source>
        <dbReference type="ARBA" id="ARBA00023277"/>
    </source>
</evidence>
<proteinExistence type="predicted"/>
<keyword evidence="1" id="KW-0119">Carbohydrate metabolism</keyword>
<dbReference type="Gene3D" id="3.20.20.70">
    <property type="entry name" value="Aldolase class I"/>
    <property type="match status" value="1"/>
</dbReference>
<dbReference type="PANTHER" id="PTHR31268:SF32">
    <property type="entry name" value="GALACTINOL--SUCROSE GALACTOSYLTRANSFERASE 2-RELATED"/>
    <property type="match status" value="1"/>
</dbReference>
<evidence type="ECO:0000313" key="3">
    <source>
        <dbReference type="Proteomes" id="UP000656813"/>
    </source>
</evidence>
<evidence type="ECO:0008006" key="4">
    <source>
        <dbReference type="Google" id="ProtNLM"/>
    </source>
</evidence>
<name>A0A8J2ZXP1_9BACL</name>
<dbReference type="RefSeq" id="WP_188498063.1">
    <property type="nucleotide sequence ID" value="NZ_BMFV01000023.1"/>
</dbReference>
<dbReference type="EMBL" id="BMFV01000023">
    <property type="protein sequence ID" value="GGH84776.1"/>
    <property type="molecule type" value="Genomic_DNA"/>
</dbReference>
<dbReference type="AlphaFoldDB" id="A0A8J2ZXP1"/>
<dbReference type="SUPFAM" id="SSF51445">
    <property type="entry name" value="(Trans)glycosidases"/>
    <property type="match status" value="1"/>
</dbReference>